<reference evidence="15" key="2">
    <citation type="submission" date="2015-02" db="UniProtKB">
        <authorList>
            <consortium name="EnsemblMetazoa"/>
        </authorList>
    </citation>
    <scope>IDENTIFICATION</scope>
</reference>
<name>T1IJD5_STRMM</name>
<evidence type="ECO:0000256" key="1">
    <source>
        <dbReference type="ARBA" id="ARBA00004651"/>
    </source>
</evidence>
<dbReference type="InterPro" id="IPR000337">
    <property type="entry name" value="GPCR_3"/>
</dbReference>
<dbReference type="InterPro" id="IPR017979">
    <property type="entry name" value="GPCR_3_CS"/>
</dbReference>
<dbReference type="GO" id="GO:0004930">
    <property type="term" value="F:G protein-coupled receptor activity"/>
    <property type="evidence" value="ECO:0007669"/>
    <property type="project" value="UniProtKB-KW"/>
</dbReference>
<dbReference type="EMBL" id="JH430253">
    <property type="status" value="NOT_ANNOTATED_CDS"/>
    <property type="molecule type" value="Genomic_DNA"/>
</dbReference>
<evidence type="ECO:0000313" key="16">
    <source>
        <dbReference type="Proteomes" id="UP000014500"/>
    </source>
</evidence>
<dbReference type="InterPro" id="IPR017978">
    <property type="entry name" value="GPCR_3_C"/>
</dbReference>
<comment type="similarity">
    <text evidence="2">Belongs to the G-protein coupled receptor 3 family.</text>
</comment>
<dbReference type="Gene3D" id="3.40.50.2300">
    <property type="match status" value="2"/>
</dbReference>
<keyword evidence="3" id="KW-1003">Cell membrane</keyword>
<dbReference type="GO" id="GO:0005886">
    <property type="term" value="C:plasma membrane"/>
    <property type="evidence" value="ECO:0007669"/>
    <property type="project" value="UniProtKB-SubCell"/>
</dbReference>
<dbReference type="InterPro" id="IPR011500">
    <property type="entry name" value="GPCR_3_9-Cys_dom"/>
</dbReference>
<dbReference type="InterPro" id="IPR028082">
    <property type="entry name" value="Peripla_BP_I"/>
</dbReference>
<dbReference type="PROSITE" id="PS50259">
    <property type="entry name" value="G_PROTEIN_RECEP_F3_4"/>
    <property type="match status" value="1"/>
</dbReference>
<feature type="signal peptide" evidence="13">
    <location>
        <begin position="1"/>
        <end position="19"/>
    </location>
</feature>
<dbReference type="PhylomeDB" id="T1IJD5"/>
<keyword evidence="6" id="KW-0297">G-protein coupled receptor</keyword>
<feature type="transmembrane region" description="Helical" evidence="12">
    <location>
        <begin position="708"/>
        <end position="728"/>
    </location>
</feature>
<dbReference type="EnsemblMetazoa" id="SMAR000998-RA">
    <property type="protein sequence ID" value="SMAR000998-PA"/>
    <property type="gene ID" value="SMAR000998"/>
</dbReference>
<dbReference type="InterPro" id="IPR000162">
    <property type="entry name" value="GPCR_3_mtglu_rcpt"/>
</dbReference>
<evidence type="ECO:0000256" key="5">
    <source>
        <dbReference type="ARBA" id="ARBA00022989"/>
    </source>
</evidence>
<dbReference type="SUPFAM" id="SSF53822">
    <property type="entry name" value="Periplasmic binding protein-like I"/>
    <property type="match status" value="1"/>
</dbReference>
<evidence type="ECO:0000256" key="9">
    <source>
        <dbReference type="ARBA" id="ARBA00023180"/>
    </source>
</evidence>
<evidence type="ECO:0000256" key="7">
    <source>
        <dbReference type="ARBA" id="ARBA00023136"/>
    </source>
</evidence>
<accession>T1IJD5</accession>
<dbReference type="eggNOG" id="KOG1056">
    <property type="taxonomic scope" value="Eukaryota"/>
</dbReference>
<evidence type="ECO:0000256" key="8">
    <source>
        <dbReference type="ARBA" id="ARBA00023170"/>
    </source>
</evidence>
<dbReference type="CDD" id="cd06362">
    <property type="entry name" value="PBP1_mGluR"/>
    <property type="match status" value="1"/>
</dbReference>
<feature type="transmembrane region" description="Helical" evidence="12">
    <location>
        <begin position="753"/>
        <end position="774"/>
    </location>
</feature>
<dbReference type="OMA" id="LCYAVCY"/>
<dbReference type="AlphaFoldDB" id="T1IJD5"/>
<evidence type="ECO:0000256" key="13">
    <source>
        <dbReference type="SAM" id="SignalP"/>
    </source>
</evidence>
<evidence type="ECO:0000256" key="6">
    <source>
        <dbReference type="ARBA" id="ARBA00023040"/>
    </source>
</evidence>
<dbReference type="Proteomes" id="UP000014500">
    <property type="component" value="Unassembled WGS sequence"/>
</dbReference>
<proteinExistence type="inferred from homology"/>
<organism evidence="15 16">
    <name type="scientific">Strigamia maritima</name>
    <name type="common">European centipede</name>
    <name type="synonym">Geophilus maritimus</name>
    <dbReference type="NCBI Taxonomy" id="126957"/>
    <lineage>
        <taxon>Eukaryota</taxon>
        <taxon>Metazoa</taxon>
        <taxon>Ecdysozoa</taxon>
        <taxon>Arthropoda</taxon>
        <taxon>Myriapoda</taxon>
        <taxon>Chilopoda</taxon>
        <taxon>Pleurostigmophora</taxon>
        <taxon>Geophilomorpha</taxon>
        <taxon>Linotaeniidae</taxon>
        <taxon>Strigamia</taxon>
    </lineage>
</organism>
<keyword evidence="8" id="KW-0675">Receptor</keyword>
<dbReference type="FunFam" id="3.40.50.2300:FF:000145">
    <property type="entry name" value="Glutamate receptor, metabotropic"/>
    <property type="match status" value="1"/>
</dbReference>
<feature type="chain" id="PRO_5004589840" description="G-protein coupled receptors family 3 profile domain-containing protein" evidence="13">
    <location>
        <begin position="20"/>
        <end position="948"/>
    </location>
</feature>
<keyword evidence="10" id="KW-0807">Transducer</keyword>
<evidence type="ECO:0000256" key="11">
    <source>
        <dbReference type="ARBA" id="ARBA00054813"/>
    </source>
</evidence>
<comment type="subcellular location">
    <subcellularLocation>
        <location evidence="1">Cell membrane</location>
        <topology evidence="1">Multi-pass membrane protein</topology>
    </subcellularLocation>
</comment>
<dbReference type="PRINTS" id="PR00593">
    <property type="entry name" value="MTABOTROPICR"/>
</dbReference>
<feature type="transmembrane region" description="Helical" evidence="12">
    <location>
        <begin position="820"/>
        <end position="842"/>
    </location>
</feature>
<dbReference type="Gene3D" id="2.10.50.30">
    <property type="entry name" value="GPCR, family 3, nine cysteines domain"/>
    <property type="match status" value="1"/>
</dbReference>
<feature type="transmembrane region" description="Helical" evidence="12">
    <location>
        <begin position="633"/>
        <end position="651"/>
    </location>
</feature>
<dbReference type="FunFam" id="2.10.50.30:FF:000001">
    <property type="entry name" value="metabotropic glutamate receptor 1"/>
    <property type="match status" value="1"/>
</dbReference>
<dbReference type="Pfam" id="PF00003">
    <property type="entry name" value="7tm_3"/>
    <property type="match status" value="1"/>
</dbReference>
<feature type="domain" description="G-protein coupled receptors family 3 profile" evidence="14">
    <location>
        <begin position="595"/>
        <end position="859"/>
    </location>
</feature>
<evidence type="ECO:0000256" key="10">
    <source>
        <dbReference type="ARBA" id="ARBA00023224"/>
    </source>
</evidence>
<keyword evidence="5 12" id="KW-1133">Transmembrane helix</keyword>
<dbReference type="PRINTS" id="PR00248">
    <property type="entry name" value="GPCRMGR"/>
</dbReference>
<protein>
    <recommendedName>
        <fullName evidence="14">G-protein coupled receptors family 3 profile domain-containing protein</fullName>
    </recommendedName>
</protein>
<keyword evidence="13" id="KW-0732">Signal</keyword>
<keyword evidence="7 12" id="KW-0472">Membrane</keyword>
<dbReference type="InterPro" id="IPR001828">
    <property type="entry name" value="ANF_lig-bd_rcpt"/>
</dbReference>
<keyword evidence="16" id="KW-1185">Reference proteome</keyword>
<dbReference type="InterPro" id="IPR038550">
    <property type="entry name" value="GPCR_3_9-Cys_sf"/>
</dbReference>
<keyword evidence="9" id="KW-0325">Glycoprotein</keyword>
<evidence type="ECO:0000256" key="2">
    <source>
        <dbReference type="ARBA" id="ARBA00007242"/>
    </source>
</evidence>
<evidence type="ECO:0000259" key="14">
    <source>
        <dbReference type="PROSITE" id="PS50259"/>
    </source>
</evidence>
<evidence type="ECO:0000256" key="3">
    <source>
        <dbReference type="ARBA" id="ARBA00022475"/>
    </source>
</evidence>
<dbReference type="InterPro" id="IPR050726">
    <property type="entry name" value="mGluR"/>
</dbReference>
<dbReference type="Pfam" id="PF07562">
    <property type="entry name" value="NCD3G"/>
    <property type="match status" value="1"/>
</dbReference>
<evidence type="ECO:0000256" key="4">
    <source>
        <dbReference type="ARBA" id="ARBA00022692"/>
    </source>
</evidence>
<dbReference type="Pfam" id="PF01094">
    <property type="entry name" value="ANF_receptor"/>
    <property type="match status" value="1"/>
</dbReference>
<dbReference type="PROSITE" id="PS00980">
    <property type="entry name" value="G_PROTEIN_RECEP_F3_2"/>
    <property type="match status" value="1"/>
</dbReference>
<keyword evidence="4 12" id="KW-0812">Transmembrane</keyword>
<reference evidence="16" key="1">
    <citation type="submission" date="2011-05" db="EMBL/GenBank/DDBJ databases">
        <authorList>
            <person name="Richards S.R."/>
            <person name="Qu J."/>
            <person name="Jiang H."/>
            <person name="Jhangiani S.N."/>
            <person name="Agravi P."/>
            <person name="Goodspeed R."/>
            <person name="Gross S."/>
            <person name="Mandapat C."/>
            <person name="Jackson L."/>
            <person name="Mathew T."/>
            <person name="Pu L."/>
            <person name="Thornton R."/>
            <person name="Saada N."/>
            <person name="Wilczek-Boney K.B."/>
            <person name="Lee S."/>
            <person name="Kovar C."/>
            <person name="Wu Y."/>
            <person name="Scherer S.E."/>
            <person name="Worley K.C."/>
            <person name="Muzny D.M."/>
            <person name="Gibbs R."/>
        </authorList>
    </citation>
    <scope>NUCLEOTIDE SEQUENCE</scope>
    <source>
        <strain evidence="16">Brora</strain>
    </source>
</reference>
<evidence type="ECO:0000256" key="12">
    <source>
        <dbReference type="SAM" id="Phobius"/>
    </source>
</evidence>
<dbReference type="HOGENOM" id="CLU_005389_0_0_1"/>
<sequence length="948" mass="106671">MKRQVLFLSLLCFSADIFGLTRHVEEEKDEWPYRLVANYTGDIILGALFPIHEQSANFSGCGRIQKEDGIQPLEAMLYTVRKINNDGLLPGFKLGVIALDSCDNVIHALEQSLDFIKGFIAKLNEHHEQQFMCHDGLPPKYRGGEFDRIVGVVGAQSSAVSLQVANLLRLFKVPQISYLSTSTTLSKTEAFEYFFRTVPSDINQAHCIMAILGAFNWTYVSLVYASTEYGNNGFEELQRLAPKYNVCFAFPQRIHVDQASNDDYDDVIRNLKVKTNVRVVVVFTDKRTAHNLMSAAKRLNVVGRFVWIGTDGWSGRASVTHDVEEVIEGAITVQPMAGIINGFDEYFTSLTATNNTINPWFGEFYEEYFQCKLESVKVNPFNDLYPPCGPEIYKVSGDNGYHQQWYLHFIRDAVYAFAYALKNMHTNFCKGKRGLCRALEERIEKHDLKLYLQNVTFKDERGISFRFFQRDALPRYSIYNYQRMGDDSFQWIVVGNYSLSVDGQPQLEINSTALKFVELEPQFPASFCSKPCIPGQAKMQQDGDHCCWICTNCSTYQYLQDDFHCQDCPLGTLPSLNKTRCTPIPVSHLDYKNPWSIGTISIAGIGVIFTAAVGFIFWTYADTPIIKAAGRELNYILLLGTFLSFLTPFFIVAKPSPMTCGVARFLIGFCYTLCYAAIVTKTNRIARIFNPHNPNPHKARYISPKSQLVITGLLTSLEIGINAVWLFHRPPTVISIHPTPEDNIAICAGADDASYLVGLVYPLILVGICTVFAFKTRKCPDGFNEARFIAFTNYTTCIVWLAFVPVFFASSSTIQRSLTISLALSLSGFVLLGCLFVPKLYIVLLKPEKNTKEGVMSQCRTTFVPSSSIKQPPLGKEFLNGSFKSDAPQVKNTHSFKRSHSHSTINDHDEKNFLDILSSDDVKVAPKEIVTNVSTDDILIQNTQSHTM</sequence>
<feature type="transmembrane region" description="Helical" evidence="12">
    <location>
        <begin position="663"/>
        <end position="680"/>
    </location>
</feature>
<comment type="function">
    <text evidence="11">G-protein coupled receptor for glutamate. Ligand binding causes a conformation change that triggers signaling via guanine nucleotide-binding proteins (G proteins) and modulates the activity of down-stream effectors.</text>
</comment>
<evidence type="ECO:0000313" key="15">
    <source>
        <dbReference type="EnsemblMetazoa" id="SMAR000998-PA"/>
    </source>
</evidence>
<feature type="transmembrane region" description="Helical" evidence="12">
    <location>
        <begin position="786"/>
        <end position="808"/>
    </location>
</feature>
<dbReference type="PANTHER" id="PTHR24060">
    <property type="entry name" value="METABOTROPIC GLUTAMATE RECEPTOR"/>
    <property type="match status" value="1"/>
</dbReference>
<dbReference type="STRING" id="126957.T1IJD5"/>
<dbReference type="CDD" id="cd15045">
    <property type="entry name" value="7tmC_mGluRs"/>
    <property type="match status" value="1"/>
</dbReference>
<feature type="transmembrane region" description="Helical" evidence="12">
    <location>
        <begin position="595"/>
        <end position="621"/>
    </location>
</feature>